<reference evidence="1 2" key="1">
    <citation type="submission" date="2015-02" db="EMBL/GenBank/DDBJ databases">
        <title>Single-cell genomics of uncultivated deep-branching MTB reveals a conserved set of magnetosome genes.</title>
        <authorList>
            <person name="Kolinko S."/>
            <person name="Richter M."/>
            <person name="Glockner F.O."/>
            <person name="Brachmann A."/>
            <person name="Schuler D."/>
        </authorList>
    </citation>
    <scope>NUCLEOTIDE SEQUENCE [LARGE SCALE GENOMIC DNA]</scope>
    <source>
        <strain evidence="1">TM-1</strain>
    </source>
</reference>
<comment type="caution">
    <text evidence="1">The sequence shown here is derived from an EMBL/GenBank/DDBJ whole genome shotgun (WGS) entry which is preliminary data.</text>
</comment>
<evidence type="ECO:0000313" key="1">
    <source>
        <dbReference type="EMBL" id="KJU81515.1"/>
    </source>
</evidence>
<protein>
    <recommendedName>
        <fullName evidence="3">DUF4258 domain-containing protein</fullName>
    </recommendedName>
</protein>
<dbReference type="EMBL" id="LACI01002656">
    <property type="protein sequence ID" value="KJU81515.1"/>
    <property type="molecule type" value="Genomic_DNA"/>
</dbReference>
<keyword evidence="2" id="KW-1185">Reference proteome</keyword>
<evidence type="ECO:0008006" key="3">
    <source>
        <dbReference type="Google" id="ProtNLM"/>
    </source>
</evidence>
<proteinExistence type="predicted"/>
<evidence type="ECO:0000313" key="2">
    <source>
        <dbReference type="Proteomes" id="UP000033423"/>
    </source>
</evidence>
<name>A0A0F3GHU7_9BACT</name>
<accession>A0A0F3GHU7</accession>
<sequence length="55" mass="6726">MEIRRSLDYQHVYLHYLPLERYFLCIVARYLNGDGFIITAYVTDKIKEGETVWRR</sequence>
<gene>
    <name evidence="1" type="ORF">MBAV_006284</name>
</gene>
<organism evidence="1 2">
    <name type="scientific">Candidatus Magnetobacterium bavaricum</name>
    <dbReference type="NCBI Taxonomy" id="29290"/>
    <lineage>
        <taxon>Bacteria</taxon>
        <taxon>Pseudomonadati</taxon>
        <taxon>Nitrospirota</taxon>
        <taxon>Thermodesulfovibrionia</taxon>
        <taxon>Thermodesulfovibrionales</taxon>
        <taxon>Candidatus Magnetobacteriaceae</taxon>
        <taxon>Candidatus Magnetobacterium</taxon>
    </lineage>
</organism>
<dbReference type="Proteomes" id="UP000033423">
    <property type="component" value="Unassembled WGS sequence"/>
</dbReference>
<dbReference type="AlphaFoldDB" id="A0A0F3GHU7"/>